<dbReference type="PANTHER" id="PTHR22749">
    <property type="entry name" value="RIBOFLAVIN KINASE/FMN ADENYLYLTRANSFERASE"/>
    <property type="match status" value="1"/>
</dbReference>
<keyword evidence="10 15" id="KW-0274">FAD</keyword>
<evidence type="ECO:0000256" key="5">
    <source>
        <dbReference type="ARBA" id="ARBA00022643"/>
    </source>
</evidence>
<evidence type="ECO:0000256" key="6">
    <source>
        <dbReference type="ARBA" id="ARBA00022679"/>
    </source>
</evidence>
<dbReference type="InterPro" id="IPR015865">
    <property type="entry name" value="Riboflavin_kinase_bac/euk"/>
</dbReference>
<comment type="pathway">
    <text evidence="2 15">Cofactor biosynthesis; FAD biosynthesis; FAD from FMN: step 1/1.</text>
</comment>
<keyword evidence="7 15" id="KW-0548">Nucleotidyltransferase</keyword>
<dbReference type="UniPathway" id="UPA00276">
    <property type="reaction ID" value="UER00406"/>
</dbReference>
<dbReference type="GO" id="GO:0005524">
    <property type="term" value="F:ATP binding"/>
    <property type="evidence" value="ECO:0007669"/>
    <property type="project" value="UniProtKB-UniRule"/>
</dbReference>
<keyword evidence="12" id="KW-0511">Multifunctional enzyme</keyword>
<evidence type="ECO:0000313" key="18">
    <source>
        <dbReference type="Proteomes" id="UP000224915"/>
    </source>
</evidence>
<dbReference type="InterPro" id="IPR015864">
    <property type="entry name" value="FAD_synthase"/>
</dbReference>
<gene>
    <name evidence="17" type="ORF">ATL40_0896</name>
</gene>
<dbReference type="OrthoDB" id="9803667at2"/>
<keyword evidence="11 15" id="KW-0067">ATP-binding</keyword>
<dbReference type="InterPro" id="IPR014729">
    <property type="entry name" value="Rossmann-like_a/b/a_fold"/>
</dbReference>
<evidence type="ECO:0000256" key="1">
    <source>
        <dbReference type="ARBA" id="ARBA00002121"/>
    </source>
</evidence>
<sequence length="330" mass="35425">MKVWHGIGRVPTDIGATAVTIGNFDGVHRGHQAVLREVVARAHERGLCAVAMTFDPHPAQVHRPAQAPEQITGLADRLDLMAATGLDGVLVVAYTTDFAAQGPEQFVRRYLVEALHPRVVVVGSDVRFGADNAGDGATMAELGERYGFEVVLVEDVLAGAEHHPAALTHGVLEERRWSSTWARDLLAAGRLEELTHVLGRWHAMRGAVVHGEARGRELGFPTANLDPASSGAVPADGVYAGWLRRDGGAGERLPAAISVGTNPTFDGEVRQVEAHVIGRTDLDLYGEEVVVEFVTRLRPTLRYTGVEALVEQMHRDCADALAALEVATVS</sequence>
<dbReference type="GO" id="GO:0006747">
    <property type="term" value="P:FAD biosynthetic process"/>
    <property type="evidence" value="ECO:0007669"/>
    <property type="project" value="UniProtKB-UniRule"/>
</dbReference>
<proteinExistence type="inferred from homology"/>
<feature type="domain" description="Riboflavin kinase" evidence="16">
    <location>
        <begin position="197"/>
        <end position="325"/>
    </location>
</feature>
<keyword evidence="18" id="KW-1185">Reference proteome</keyword>
<dbReference type="NCBIfam" id="TIGR00083">
    <property type="entry name" value="ribF"/>
    <property type="match status" value="1"/>
</dbReference>
<evidence type="ECO:0000256" key="15">
    <source>
        <dbReference type="PIRNR" id="PIRNR004491"/>
    </source>
</evidence>
<evidence type="ECO:0000256" key="11">
    <source>
        <dbReference type="ARBA" id="ARBA00022840"/>
    </source>
</evidence>
<dbReference type="Gene3D" id="2.40.30.30">
    <property type="entry name" value="Riboflavin kinase-like"/>
    <property type="match status" value="1"/>
</dbReference>
<dbReference type="RefSeq" id="WP_098468472.1">
    <property type="nucleotide sequence ID" value="NZ_PDJD01000001.1"/>
</dbReference>
<dbReference type="Pfam" id="PF06574">
    <property type="entry name" value="FAD_syn"/>
    <property type="match status" value="1"/>
</dbReference>
<dbReference type="GO" id="GO:0003919">
    <property type="term" value="F:FMN adenylyltransferase activity"/>
    <property type="evidence" value="ECO:0007669"/>
    <property type="project" value="UniProtKB-UniRule"/>
</dbReference>
<evidence type="ECO:0000256" key="4">
    <source>
        <dbReference type="ARBA" id="ARBA00022630"/>
    </source>
</evidence>
<accession>A0A2A9CY29</accession>
<dbReference type="SMART" id="SM00904">
    <property type="entry name" value="Flavokinase"/>
    <property type="match status" value="1"/>
</dbReference>
<dbReference type="EC" id="2.7.7.2" evidence="15"/>
<dbReference type="Gene3D" id="3.40.50.620">
    <property type="entry name" value="HUPs"/>
    <property type="match status" value="1"/>
</dbReference>
<dbReference type="Proteomes" id="UP000224915">
    <property type="component" value="Unassembled WGS sequence"/>
</dbReference>
<comment type="similarity">
    <text evidence="15">Belongs to the ribF family.</text>
</comment>
<comment type="caution">
    <text evidence="17">The sequence shown here is derived from an EMBL/GenBank/DDBJ whole genome shotgun (WGS) entry which is preliminary data.</text>
</comment>
<evidence type="ECO:0000256" key="7">
    <source>
        <dbReference type="ARBA" id="ARBA00022695"/>
    </source>
</evidence>
<evidence type="ECO:0000256" key="8">
    <source>
        <dbReference type="ARBA" id="ARBA00022741"/>
    </source>
</evidence>
<comment type="pathway">
    <text evidence="3 15">Cofactor biosynthesis; FMN biosynthesis; FMN from riboflavin (ATP route): step 1/1.</text>
</comment>
<evidence type="ECO:0000256" key="13">
    <source>
        <dbReference type="ARBA" id="ARBA00047880"/>
    </source>
</evidence>
<dbReference type="AlphaFoldDB" id="A0A2A9CY29"/>
<keyword evidence="9 15" id="KW-0418">Kinase</keyword>
<dbReference type="SUPFAM" id="SSF82114">
    <property type="entry name" value="Riboflavin kinase-like"/>
    <property type="match status" value="1"/>
</dbReference>
<protein>
    <recommendedName>
        <fullName evidence="15">Riboflavin biosynthesis protein</fullName>
    </recommendedName>
    <domain>
        <recommendedName>
            <fullName evidence="15">Riboflavin kinase</fullName>
            <ecNumber evidence="15">2.7.1.26</ecNumber>
        </recommendedName>
        <alternativeName>
            <fullName evidence="15">Flavokinase</fullName>
        </alternativeName>
    </domain>
    <domain>
        <recommendedName>
            <fullName evidence="15">FMN adenylyltransferase</fullName>
            <ecNumber evidence="15">2.7.7.2</ecNumber>
        </recommendedName>
        <alternativeName>
            <fullName evidence="15">FAD pyrophosphorylase</fullName>
        </alternativeName>
        <alternativeName>
            <fullName evidence="15">FAD synthase</fullName>
        </alternativeName>
    </domain>
</protein>
<comment type="catalytic activity">
    <reaction evidence="13 15">
        <text>riboflavin + ATP = FMN + ADP + H(+)</text>
        <dbReference type="Rhea" id="RHEA:14357"/>
        <dbReference type="ChEBI" id="CHEBI:15378"/>
        <dbReference type="ChEBI" id="CHEBI:30616"/>
        <dbReference type="ChEBI" id="CHEBI:57986"/>
        <dbReference type="ChEBI" id="CHEBI:58210"/>
        <dbReference type="ChEBI" id="CHEBI:456216"/>
        <dbReference type="EC" id="2.7.1.26"/>
    </reaction>
</comment>
<dbReference type="GO" id="GO:0008531">
    <property type="term" value="F:riboflavin kinase activity"/>
    <property type="evidence" value="ECO:0007669"/>
    <property type="project" value="UniProtKB-UniRule"/>
</dbReference>
<keyword evidence="8 15" id="KW-0547">Nucleotide-binding</keyword>
<dbReference type="EC" id="2.7.1.26" evidence="15"/>
<comment type="function">
    <text evidence="1">Catalyzes the phosphorylation of riboflavin to FMN followed by the adenylation of FMN to FAD.</text>
</comment>
<organism evidence="17 18">
    <name type="scientific">Serinibacter salmoneus</name>
    <dbReference type="NCBI Taxonomy" id="556530"/>
    <lineage>
        <taxon>Bacteria</taxon>
        <taxon>Bacillati</taxon>
        <taxon>Actinomycetota</taxon>
        <taxon>Actinomycetes</taxon>
        <taxon>Micrococcales</taxon>
        <taxon>Beutenbergiaceae</taxon>
        <taxon>Serinibacter</taxon>
    </lineage>
</organism>
<reference evidence="17 18" key="1">
    <citation type="submission" date="2017-10" db="EMBL/GenBank/DDBJ databases">
        <title>Sequencing the genomes of 1000 actinobacteria strains.</title>
        <authorList>
            <person name="Klenk H.-P."/>
        </authorList>
    </citation>
    <scope>NUCLEOTIDE SEQUENCE [LARGE SCALE GENOMIC DNA]</scope>
    <source>
        <strain evidence="17 18">DSM 21801</strain>
    </source>
</reference>
<name>A0A2A9CY29_9MICO</name>
<evidence type="ECO:0000256" key="9">
    <source>
        <dbReference type="ARBA" id="ARBA00022777"/>
    </source>
</evidence>
<dbReference type="InterPro" id="IPR002606">
    <property type="entry name" value="Riboflavin_kinase_bac"/>
</dbReference>
<dbReference type="EMBL" id="PDJD01000001">
    <property type="protein sequence ID" value="PFG19337.1"/>
    <property type="molecule type" value="Genomic_DNA"/>
</dbReference>
<evidence type="ECO:0000313" key="17">
    <source>
        <dbReference type="EMBL" id="PFG19337.1"/>
    </source>
</evidence>
<dbReference type="InterPro" id="IPR023468">
    <property type="entry name" value="Riboflavin_kinase"/>
</dbReference>
<evidence type="ECO:0000256" key="2">
    <source>
        <dbReference type="ARBA" id="ARBA00004726"/>
    </source>
</evidence>
<comment type="catalytic activity">
    <reaction evidence="14 15">
        <text>FMN + ATP + H(+) = FAD + diphosphate</text>
        <dbReference type="Rhea" id="RHEA:17237"/>
        <dbReference type="ChEBI" id="CHEBI:15378"/>
        <dbReference type="ChEBI" id="CHEBI:30616"/>
        <dbReference type="ChEBI" id="CHEBI:33019"/>
        <dbReference type="ChEBI" id="CHEBI:57692"/>
        <dbReference type="ChEBI" id="CHEBI:58210"/>
        <dbReference type="EC" id="2.7.7.2"/>
    </reaction>
</comment>
<keyword evidence="5 15" id="KW-0288">FMN</keyword>
<dbReference type="GO" id="GO:0009398">
    <property type="term" value="P:FMN biosynthetic process"/>
    <property type="evidence" value="ECO:0007669"/>
    <property type="project" value="UniProtKB-UniRule"/>
</dbReference>
<dbReference type="PANTHER" id="PTHR22749:SF6">
    <property type="entry name" value="RIBOFLAVIN KINASE"/>
    <property type="match status" value="1"/>
</dbReference>
<evidence type="ECO:0000256" key="10">
    <source>
        <dbReference type="ARBA" id="ARBA00022827"/>
    </source>
</evidence>
<dbReference type="UniPathway" id="UPA00277">
    <property type="reaction ID" value="UER00407"/>
</dbReference>
<dbReference type="GO" id="GO:0009231">
    <property type="term" value="P:riboflavin biosynthetic process"/>
    <property type="evidence" value="ECO:0007669"/>
    <property type="project" value="InterPro"/>
</dbReference>
<dbReference type="CDD" id="cd02064">
    <property type="entry name" value="FAD_synthetase_N"/>
    <property type="match status" value="1"/>
</dbReference>
<evidence type="ECO:0000256" key="12">
    <source>
        <dbReference type="ARBA" id="ARBA00023268"/>
    </source>
</evidence>
<dbReference type="SUPFAM" id="SSF52374">
    <property type="entry name" value="Nucleotidylyl transferase"/>
    <property type="match status" value="1"/>
</dbReference>
<dbReference type="PIRSF" id="PIRSF004491">
    <property type="entry name" value="FAD_Synth"/>
    <property type="match status" value="1"/>
</dbReference>
<dbReference type="Pfam" id="PF01687">
    <property type="entry name" value="Flavokinase"/>
    <property type="match status" value="1"/>
</dbReference>
<dbReference type="InterPro" id="IPR023465">
    <property type="entry name" value="Riboflavin_kinase_dom_sf"/>
</dbReference>
<dbReference type="FunFam" id="2.40.30.30:FF:000003">
    <property type="entry name" value="Riboflavin biosynthesis protein"/>
    <property type="match status" value="1"/>
</dbReference>
<evidence type="ECO:0000256" key="14">
    <source>
        <dbReference type="ARBA" id="ARBA00049494"/>
    </source>
</evidence>
<dbReference type="NCBIfam" id="NF004160">
    <property type="entry name" value="PRK05627.1-3"/>
    <property type="match status" value="1"/>
</dbReference>
<keyword evidence="6 15" id="KW-0808">Transferase</keyword>
<evidence type="ECO:0000256" key="3">
    <source>
        <dbReference type="ARBA" id="ARBA00005201"/>
    </source>
</evidence>
<dbReference type="FunFam" id="3.40.50.620:FF:000021">
    <property type="entry name" value="Riboflavin biosynthesis protein"/>
    <property type="match status" value="1"/>
</dbReference>
<keyword evidence="4 15" id="KW-0285">Flavoprotein</keyword>
<evidence type="ECO:0000259" key="16">
    <source>
        <dbReference type="SMART" id="SM00904"/>
    </source>
</evidence>